<dbReference type="PROSITE" id="PS51352">
    <property type="entry name" value="THIOREDOXIN_2"/>
    <property type="match status" value="1"/>
</dbReference>
<evidence type="ECO:0000256" key="4">
    <source>
        <dbReference type="ARBA" id="ARBA00022982"/>
    </source>
</evidence>
<dbReference type="InterPro" id="IPR013766">
    <property type="entry name" value="Thioredoxin_domain"/>
</dbReference>
<evidence type="ECO:0000256" key="6">
    <source>
        <dbReference type="ARBA" id="ARBA00023284"/>
    </source>
</evidence>
<name>A0A1M6QQC4_9FIRM</name>
<dbReference type="InterPro" id="IPR036249">
    <property type="entry name" value="Thioredoxin-like_sf"/>
</dbReference>
<dbReference type="Gene3D" id="3.40.30.10">
    <property type="entry name" value="Glutaredoxin"/>
    <property type="match status" value="1"/>
</dbReference>
<dbReference type="InterPro" id="IPR005746">
    <property type="entry name" value="Thioredoxin"/>
</dbReference>
<dbReference type="AlphaFoldDB" id="A0A1M6QQC4"/>
<feature type="active site" description="Nucleophile" evidence="9">
    <location>
        <position position="32"/>
    </location>
</feature>
<proteinExistence type="inferred from homology"/>
<evidence type="ECO:0000259" key="11">
    <source>
        <dbReference type="PROSITE" id="PS51352"/>
    </source>
</evidence>
<evidence type="ECO:0000313" key="13">
    <source>
        <dbReference type="Proteomes" id="UP000184301"/>
    </source>
</evidence>
<evidence type="ECO:0000256" key="5">
    <source>
        <dbReference type="ARBA" id="ARBA00023157"/>
    </source>
</evidence>
<dbReference type="PANTHER" id="PTHR45663:SF11">
    <property type="entry name" value="GEO12009P1"/>
    <property type="match status" value="1"/>
</dbReference>
<dbReference type="RefSeq" id="WP_073110920.1">
    <property type="nucleotide sequence ID" value="NZ_FQZY01000036.1"/>
</dbReference>
<dbReference type="Pfam" id="PF00085">
    <property type="entry name" value="Thioredoxin"/>
    <property type="match status" value="1"/>
</dbReference>
<feature type="disulfide bond" description="Redox-active" evidence="10">
    <location>
        <begin position="29"/>
        <end position="32"/>
    </location>
</feature>
<dbReference type="EMBL" id="FQZY01000036">
    <property type="protein sequence ID" value="SHK22338.1"/>
    <property type="molecule type" value="Genomic_DNA"/>
</dbReference>
<evidence type="ECO:0000313" key="12">
    <source>
        <dbReference type="EMBL" id="SHK22338.1"/>
    </source>
</evidence>
<evidence type="ECO:0000256" key="10">
    <source>
        <dbReference type="PIRSR" id="PIRSR000077-4"/>
    </source>
</evidence>
<protein>
    <recommendedName>
        <fullName evidence="2 7">Thioredoxin</fullName>
    </recommendedName>
</protein>
<comment type="similarity">
    <text evidence="1 8">Belongs to the thioredoxin family.</text>
</comment>
<dbReference type="PIRSF" id="PIRSF000077">
    <property type="entry name" value="Thioredoxin"/>
    <property type="match status" value="1"/>
</dbReference>
<dbReference type="GO" id="GO:0005737">
    <property type="term" value="C:cytoplasm"/>
    <property type="evidence" value="ECO:0007669"/>
    <property type="project" value="TreeGrafter"/>
</dbReference>
<dbReference type="STRING" id="1121950.SAMN02745243_02489"/>
<sequence length="104" mass="11453">MIHVTSKNFEEEVVKSDKPVLLDFWAAWCGPCSGFAPILDQFETENPGKVKIGKVNVDEEPELARRFLVMSIPTILLLEKGEKKAVTVGALGLADLEAWVNANV</sequence>
<feature type="site" description="Contributes to redox potential value" evidence="9">
    <location>
        <position position="31"/>
    </location>
</feature>
<reference evidence="12 13" key="1">
    <citation type="submission" date="2016-11" db="EMBL/GenBank/DDBJ databases">
        <authorList>
            <person name="Jaros S."/>
            <person name="Januszkiewicz K."/>
            <person name="Wedrychowicz H."/>
        </authorList>
    </citation>
    <scope>NUCLEOTIDE SEQUENCE [LARGE SCALE GENOMIC DNA]</scope>
    <source>
        <strain evidence="12 13">DSM 15480</strain>
    </source>
</reference>
<dbReference type="SUPFAM" id="SSF52833">
    <property type="entry name" value="Thioredoxin-like"/>
    <property type="match status" value="1"/>
</dbReference>
<keyword evidence="4" id="KW-0249">Electron transport</keyword>
<organism evidence="12 13">
    <name type="scientific">Hespellia stercorisuis DSM 15480</name>
    <dbReference type="NCBI Taxonomy" id="1121950"/>
    <lineage>
        <taxon>Bacteria</taxon>
        <taxon>Bacillati</taxon>
        <taxon>Bacillota</taxon>
        <taxon>Clostridia</taxon>
        <taxon>Lachnospirales</taxon>
        <taxon>Lachnospiraceae</taxon>
        <taxon>Hespellia</taxon>
    </lineage>
</organism>
<evidence type="ECO:0000256" key="2">
    <source>
        <dbReference type="ARBA" id="ARBA00020570"/>
    </source>
</evidence>
<dbReference type="PANTHER" id="PTHR45663">
    <property type="entry name" value="GEO12009P1"/>
    <property type="match status" value="1"/>
</dbReference>
<feature type="site" description="Contributes to redox potential value" evidence="9">
    <location>
        <position position="30"/>
    </location>
</feature>
<feature type="domain" description="Thioredoxin" evidence="11">
    <location>
        <begin position="1"/>
        <end position="104"/>
    </location>
</feature>
<keyword evidence="3" id="KW-0813">Transport</keyword>
<accession>A0A1M6QQC4</accession>
<dbReference type="InterPro" id="IPR017937">
    <property type="entry name" value="Thioredoxin_CS"/>
</dbReference>
<evidence type="ECO:0000256" key="8">
    <source>
        <dbReference type="PIRNR" id="PIRNR000077"/>
    </source>
</evidence>
<dbReference type="OrthoDB" id="9790390at2"/>
<keyword evidence="6 10" id="KW-0676">Redox-active center</keyword>
<evidence type="ECO:0000256" key="9">
    <source>
        <dbReference type="PIRSR" id="PIRSR000077-1"/>
    </source>
</evidence>
<dbReference type="NCBIfam" id="TIGR01068">
    <property type="entry name" value="thioredoxin"/>
    <property type="match status" value="1"/>
</dbReference>
<dbReference type="GO" id="GO:0015035">
    <property type="term" value="F:protein-disulfide reductase activity"/>
    <property type="evidence" value="ECO:0007669"/>
    <property type="project" value="UniProtKB-UniRule"/>
</dbReference>
<dbReference type="FunFam" id="3.40.30.10:FF:000001">
    <property type="entry name" value="Thioredoxin"/>
    <property type="match status" value="1"/>
</dbReference>
<evidence type="ECO:0000256" key="3">
    <source>
        <dbReference type="ARBA" id="ARBA00022448"/>
    </source>
</evidence>
<dbReference type="CDD" id="cd02947">
    <property type="entry name" value="TRX_family"/>
    <property type="match status" value="1"/>
</dbReference>
<evidence type="ECO:0000256" key="7">
    <source>
        <dbReference type="NCBIfam" id="TIGR01068"/>
    </source>
</evidence>
<keyword evidence="13" id="KW-1185">Reference proteome</keyword>
<evidence type="ECO:0000256" key="1">
    <source>
        <dbReference type="ARBA" id="ARBA00008987"/>
    </source>
</evidence>
<keyword evidence="5 10" id="KW-1015">Disulfide bond</keyword>
<feature type="active site" description="Nucleophile" evidence="9">
    <location>
        <position position="29"/>
    </location>
</feature>
<dbReference type="PROSITE" id="PS00194">
    <property type="entry name" value="THIOREDOXIN_1"/>
    <property type="match status" value="1"/>
</dbReference>
<dbReference type="Proteomes" id="UP000184301">
    <property type="component" value="Unassembled WGS sequence"/>
</dbReference>
<gene>
    <name evidence="12" type="ORF">SAMN02745243_02489</name>
</gene>
<dbReference type="PRINTS" id="PR00421">
    <property type="entry name" value="THIOREDOXIN"/>
</dbReference>
<feature type="site" description="Deprotonates C-terminal active site Cys" evidence="9">
    <location>
        <position position="23"/>
    </location>
</feature>